<dbReference type="EMBL" id="BDSA01000001">
    <property type="protein sequence ID" value="GBE58604.1"/>
    <property type="molecule type" value="Genomic_DNA"/>
</dbReference>
<dbReference type="PROSITE" id="PS51475">
    <property type="entry name" value="PROTEASOME_ALPHA_2"/>
    <property type="match status" value="1"/>
</dbReference>
<dbReference type="InterPro" id="IPR000426">
    <property type="entry name" value="Proteasome_asu_N"/>
</dbReference>
<dbReference type="NCBIfam" id="NF003075">
    <property type="entry name" value="PRK03996.1"/>
    <property type="match status" value="1"/>
</dbReference>
<keyword evidence="2" id="KW-0963">Cytoplasm</keyword>
<dbReference type="InterPro" id="IPR001353">
    <property type="entry name" value="Proteasome_sua/b"/>
</dbReference>
<dbReference type="FunFam" id="3.60.20.10:FF:000004">
    <property type="entry name" value="Proteasome subunit alpha type-4"/>
    <property type="match status" value="1"/>
</dbReference>
<dbReference type="VEuPathDB" id="PiroplasmaDB:BOVATA_000970"/>
<dbReference type="Proteomes" id="UP000236319">
    <property type="component" value="Unassembled WGS sequence"/>
</dbReference>
<protein>
    <submittedName>
        <fullName evidence="6">Proteasome subunit alpha type protein</fullName>
    </submittedName>
</protein>
<dbReference type="SMART" id="SM00948">
    <property type="entry name" value="Proteasome_A_N"/>
    <property type="match status" value="1"/>
</dbReference>
<comment type="similarity">
    <text evidence="4">Belongs to the peptidase T1A family.</text>
</comment>
<proteinExistence type="inferred from homology"/>
<keyword evidence="7" id="KW-1185">Reference proteome</keyword>
<feature type="domain" description="Proteasome alpha-type subunits" evidence="5">
    <location>
        <begin position="34"/>
        <end position="56"/>
    </location>
</feature>
<evidence type="ECO:0000256" key="3">
    <source>
        <dbReference type="ARBA" id="ARBA00022942"/>
    </source>
</evidence>
<dbReference type="InterPro" id="IPR050115">
    <property type="entry name" value="Proteasome_alpha"/>
</dbReference>
<dbReference type="GO" id="GO:0005737">
    <property type="term" value="C:cytoplasm"/>
    <property type="evidence" value="ECO:0007669"/>
    <property type="project" value="UniProtKB-SubCell"/>
</dbReference>
<dbReference type="GO" id="GO:0006511">
    <property type="term" value="P:ubiquitin-dependent protein catabolic process"/>
    <property type="evidence" value="ECO:0007669"/>
    <property type="project" value="InterPro"/>
</dbReference>
<dbReference type="OrthoDB" id="431557at2759"/>
<comment type="subcellular location">
    <subcellularLocation>
        <location evidence="1">Cytoplasm</location>
    </subcellularLocation>
</comment>
<dbReference type="AlphaFoldDB" id="A0A2H6K6I2"/>
<dbReference type="GeneID" id="39872374"/>
<dbReference type="SUPFAM" id="SSF56235">
    <property type="entry name" value="N-terminal nucleophile aminohydrolases (Ntn hydrolases)"/>
    <property type="match status" value="1"/>
</dbReference>
<evidence type="ECO:0000259" key="5">
    <source>
        <dbReference type="SMART" id="SM00948"/>
    </source>
</evidence>
<evidence type="ECO:0000256" key="2">
    <source>
        <dbReference type="ARBA" id="ARBA00022490"/>
    </source>
</evidence>
<evidence type="ECO:0000313" key="6">
    <source>
        <dbReference type="EMBL" id="GBE58604.1"/>
    </source>
</evidence>
<evidence type="ECO:0000313" key="7">
    <source>
        <dbReference type="Proteomes" id="UP000236319"/>
    </source>
</evidence>
<dbReference type="Gene3D" id="3.60.20.10">
    <property type="entry name" value="Glutamine Phosphoribosylpyrophosphate, subunit 1, domain 1"/>
    <property type="match status" value="1"/>
</dbReference>
<keyword evidence="3 4" id="KW-0647">Proteasome</keyword>
<evidence type="ECO:0000256" key="4">
    <source>
        <dbReference type="PROSITE-ProRule" id="PRU00808"/>
    </source>
</evidence>
<evidence type="ECO:0000256" key="1">
    <source>
        <dbReference type="ARBA" id="ARBA00004496"/>
    </source>
</evidence>
<organism evidence="6 7">
    <name type="scientific">Babesia ovata</name>
    <dbReference type="NCBI Taxonomy" id="189622"/>
    <lineage>
        <taxon>Eukaryota</taxon>
        <taxon>Sar</taxon>
        <taxon>Alveolata</taxon>
        <taxon>Apicomplexa</taxon>
        <taxon>Aconoidasida</taxon>
        <taxon>Piroplasmida</taxon>
        <taxon>Babesiidae</taxon>
        <taxon>Babesia</taxon>
    </lineage>
</organism>
<dbReference type="InterPro" id="IPR023332">
    <property type="entry name" value="Proteasome_alpha-type"/>
</dbReference>
<reference evidence="6 7" key="1">
    <citation type="journal article" date="2017" name="BMC Genomics">
        <title>Whole-genome assembly of Babesia ovata and comparative genomics between closely related pathogens.</title>
        <authorList>
            <person name="Yamagishi J."/>
            <person name="Asada M."/>
            <person name="Hakimi H."/>
            <person name="Tanaka T.Q."/>
            <person name="Sugimoto C."/>
            <person name="Kawazu S."/>
        </authorList>
    </citation>
    <scope>NUCLEOTIDE SEQUENCE [LARGE SCALE GENOMIC DNA]</scope>
    <source>
        <strain evidence="6 7">Miyake</strain>
    </source>
</reference>
<dbReference type="Pfam" id="PF10584">
    <property type="entry name" value="Proteasome_A_N"/>
    <property type="match status" value="1"/>
</dbReference>
<dbReference type="Pfam" id="PF00227">
    <property type="entry name" value="Proteasome"/>
    <property type="match status" value="1"/>
</dbReference>
<gene>
    <name evidence="6" type="ORF">BOVATA_000970</name>
</gene>
<dbReference type="InterPro" id="IPR029055">
    <property type="entry name" value="Ntn_hydrolases_N"/>
</dbReference>
<name>A0A2H6K6I2_9APIC</name>
<dbReference type="GO" id="GO:0019773">
    <property type="term" value="C:proteasome core complex, alpha-subunit complex"/>
    <property type="evidence" value="ECO:0007669"/>
    <property type="project" value="UniProtKB-UniRule"/>
</dbReference>
<sequence length="267" mass="29671">MCTLTIKGYEAWRCPLRATVTRLVILFPRRKMSYDRAITVFSPDGHLMQVEYAMETVKKGGCVVGVKGVDSVVLAAERKMTTKLQISKSAKKIFQLDGRLATAFAGLNADARVLINKTRLECQRYRMNTNQPASVGYIAKFIARLQQKYTHRGGVRLFGVALLLMGYDADGKPGLFQTDPSGIHSSWKAQSIGRSSTSAQEFLEKNYTEDMDTKQTVTLSIKALTEVMEVAANNIEVAVLSPLGLRVLDEQEIKDLLQSIEEEKASK</sequence>
<dbReference type="PANTHER" id="PTHR11599">
    <property type="entry name" value="PROTEASOME SUBUNIT ALPHA/BETA"/>
    <property type="match status" value="1"/>
</dbReference>
<comment type="caution">
    <text evidence="6">The sequence shown here is derived from an EMBL/GenBank/DDBJ whole genome shotgun (WGS) entry which is preliminary data.</text>
</comment>
<dbReference type="RefSeq" id="XP_028864847.1">
    <property type="nucleotide sequence ID" value="XM_029009014.1"/>
</dbReference>
<accession>A0A2H6K6I2</accession>